<gene>
    <name evidence="9" type="ORF">FAM09_22895</name>
</gene>
<dbReference type="GO" id="GO:0005886">
    <property type="term" value="C:plasma membrane"/>
    <property type="evidence" value="ECO:0007669"/>
    <property type="project" value="UniProtKB-SubCell"/>
</dbReference>
<evidence type="ECO:0000256" key="3">
    <source>
        <dbReference type="ARBA" id="ARBA00022692"/>
    </source>
</evidence>
<comment type="subcellular location">
    <subcellularLocation>
        <location evidence="1">Cell membrane</location>
        <topology evidence="1">Multi-pass membrane protein</topology>
    </subcellularLocation>
</comment>
<dbReference type="Pfam" id="PF02687">
    <property type="entry name" value="FtsX"/>
    <property type="match status" value="2"/>
</dbReference>
<feature type="domain" description="ABC3 transporter permease C-terminal" evidence="7">
    <location>
        <begin position="673"/>
        <end position="782"/>
    </location>
</feature>
<feature type="transmembrane region" description="Helical" evidence="6">
    <location>
        <begin position="21"/>
        <end position="41"/>
    </location>
</feature>
<dbReference type="PANTHER" id="PTHR30572">
    <property type="entry name" value="MEMBRANE COMPONENT OF TRANSPORTER-RELATED"/>
    <property type="match status" value="1"/>
</dbReference>
<feature type="transmembrane region" description="Helical" evidence="6">
    <location>
        <begin position="421"/>
        <end position="445"/>
    </location>
</feature>
<evidence type="ECO:0000256" key="2">
    <source>
        <dbReference type="ARBA" id="ARBA00022475"/>
    </source>
</evidence>
<dbReference type="GO" id="GO:0022857">
    <property type="term" value="F:transmembrane transporter activity"/>
    <property type="evidence" value="ECO:0007669"/>
    <property type="project" value="TreeGrafter"/>
</dbReference>
<keyword evidence="4 6" id="KW-1133">Transmembrane helix</keyword>
<keyword evidence="2" id="KW-1003">Cell membrane</keyword>
<dbReference type="Proteomes" id="UP000306918">
    <property type="component" value="Unassembled WGS sequence"/>
</dbReference>
<dbReference type="Pfam" id="PF12704">
    <property type="entry name" value="MacB_PCD"/>
    <property type="match status" value="2"/>
</dbReference>
<dbReference type="RefSeq" id="WP_136579488.1">
    <property type="nucleotide sequence ID" value="NZ_STFF01000007.1"/>
</dbReference>
<dbReference type="EMBL" id="STFF01000007">
    <property type="protein sequence ID" value="THU34845.1"/>
    <property type="molecule type" value="Genomic_DNA"/>
</dbReference>
<sequence length="792" mass="89102">MLRNYFKIAFRNLWRHRVFSFINIMGLTVGMTACFLIFLYVRFELSYDSFHPKADRIYRVVADIKTPTEVLKSNGPAWAVGPHVQLDFPEVEAFTRVHFDNLLFRKGDIKFNEEGVVWADSAFFNIFGFRLLKGDARTALMQPFTVVLSETAAKKYFGKADPMGQTILITSDGLPATVTGVMQDMPENTLIKSQVVLSMSTITLKWAQGLDDQWGDYGPYSFLLLKPGTNAIALQKKFPAFLEKWNGKEMNKIQMYPTLFLEQLKDVYLRSDRESSKGNLMNVYIFSIIAIFILVIACINFINLTTARASERAKEVGIRKVAGAIKAQLARQFIGESLVICLIAFLLTIGLTALLLPSFNELAGKIVSQGILENGQLLLPVFGAAIVIGLLAGIYPAFVLSSFKPIEVLKGRFATGSRGGLLRKTLVISQFAISTALIIGTIIVYSQMRYMRNQQLGFNKDQVMVVDTEREKNSGAFVQAISRLPNVKATSLSASVPGGGHAGAYSEIENIKGDLQIANLDLYFVDFDYIPLYNIQMAAGRPFSREYKTDSNQAIILNEAAVKILGYPSPEQAIGKRFKQWGREGKIIGVMKDFHYHSLQQPIKPLTMRMEWDRFGLVSVKVNPSNIKNTIAAIEKQFKTIIPNRPFSYYFLDEFFDRQYRAEERFGKLFLNFAILAIFISCLGLLGLASYSTIQRTREIGIRKVMGASVSNIINLLSKEFLKLVIISFFIAVPVAWYFMHKWLADFAYRTPISWWIFVTAGIMALLIAIITISFQAFRAAVANPVKSLRTE</sequence>
<evidence type="ECO:0000313" key="9">
    <source>
        <dbReference type="EMBL" id="THU34845.1"/>
    </source>
</evidence>
<dbReference type="AlphaFoldDB" id="A0A4S8HIJ9"/>
<feature type="transmembrane region" description="Helical" evidence="6">
    <location>
        <begin position="721"/>
        <end position="741"/>
    </location>
</feature>
<dbReference type="OrthoDB" id="1451596at2"/>
<evidence type="ECO:0000256" key="6">
    <source>
        <dbReference type="SAM" id="Phobius"/>
    </source>
</evidence>
<feature type="domain" description="ABC3 transporter permease C-terminal" evidence="7">
    <location>
        <begin position="288"/>
        <end position="403"/>
    </location>
</feature>
<organism evidence="9 10">
    <name type="scientific">Niastella caeni</name>
    <dbReference type="NCBI Taxonomy" id="2569763"/>
    <lineage>
        <taxon>Bacteria</taxon>
        <taxon>Pseudomonadati</taxon>
        <taxon>Bacteroidota</taxon>
        <taxon>Chitinophagia</taxon>
        <taxon>Chitinophagales</taxon>
        <taxon>Chitinophagaceae</taxon>
        <taxon>Niastella</taxon>
    </lineage>
</organism>
<comment type="caution">
    <text evidence="9">The sequence shown here is derived from an EMBL/GenBank/DDBJ whole genome shotgun (WGS) entry which is preliminary data.</text>
</comment>
<evidence type="ECO:0000313" key="10">
    <source>
        <dbReference type="Proteomes" id="UP000306918"/>
    </source>
</evidence>
<keyword evidence="5 6" id="KW-0472">Membrane</keyword>
<name>A0A4S8HIJ9_9BACT</name>
<feature type="transmembrane region" description="Helical" evidence="6">
    <location>
        <begin position="338"/>
        <end position="357"/>
    </location>
</feature>
<evidence type="ECO:0000259" key="7">
    <source>
        <dbReference type="Pfam" id="PF02687"/>
    </source>
</evidence>
<evidence type="ECO:0000256" key="1">
    <source>
        <dbReference type="ARBA" id="ARBA00004651"/>
    </source>
</evidence>
<evidence type="ECO:0000259" key="8">
    <source>
        <dbReference type="Pfam" id="PF12704"/>
    </source>
</evidence>
<feature type="transmembrane region" description="Helical" evidence="6">
    <location>
        <begin position="377"/>
        <end position="400"/>
    </location>
</feature>
<feature type="transmembrane region" description="Helical" evidence="6">
    <location>
        <begin position="669"/>
        <end position="694"/>
    </location>
</feature>
<keyword evidence="10" id="KW-1185">Reference proteome</keyword>
<dbReference type="InterPro" id="IPR050250">
    <property type="entry name" value="Macrolide_Exporter_MacB"/>
</dbReference>
<feature type="domain" description="MacB-like periplasmic core" evidence="8">
    <location>
        <begin position="432"/>
        <end position="595"/>
    </location>
</feature>
<protein>
    <submittedName>
        <fullName evidence="9">FtsX-like permease family protein</fullName>
    </submittedName>
</protein>
<reference evidence="9 10" key="1">
    <citation type="submission" date="2019-04" db="EMBL/GenBank/DDBJ databases">
        <title>Niastella caeni sp. nov., isolated from activated sludge.</title>
        <authorList>
            <person name="Sheng M."/>
        </authorList>
    </citation>
    <scope>NUCLEOTIDE SEQUENCE [LARGE SCALE GENOMIC DNA]</scope>
    <source>
        <strain evidence="9 10">HX-2-15</strain>
    </source>
</reference>
<proteinExistence type="predicted"/>
<dbReference type="InterPro" id="IPR003838">
    <property type="entry name" value="ABC3_permease_C"/>
</dbReference>
<accession>A0A4S8HIJ9</accession>
<evidence type="ECO:0000256" key="4">
    <source>
        <dbReference type="ARBA" id="ARBA00022989"/>
    </source>
</evidence>
<feature type="transmembrane region" description="Helical" evidence="6">
    <location>
        <begin position="753"/>
        <end position="778"/>
    </location>
</feature>
<keyword evidence="3 6" id="KW-0812">Transmembrane</keyword>
<dbReference type="PANTHER" id="PTHR30572:SF18">
    <property type="entry name" value="ABC-TYPE MACROLIDE FAMILY EXPORT SYSTEM PERMEASE COMPONENT 2"/>
    <property type="match status" value="1"/>
</dbReference>
<evidence type="ECO:0000256" key="5">
    <source>
        <dbReference type="ARBA" id="ARBA00023136"/>
    </source>
</evidence>
<dbReference type="PROSITE" id="PS51257">
    <property type="entry name" value="PROKAR_LIPOPROTEIN"/>
    <property type="match status" value="1"/>
</dbReference>
<dbReference type="InterPro" id="IPR025857">
    <property type="entry name" value="MacB_PCD"/>
</dbReference>
<feature type="domain" description="MacB-like periplasmic core" evidence="8">
    <location>
        <begin position="20"/>
        <end position="238"/>
    </location>
</feature>
<feature type="transmembrane region" description="Helical" evidence="6">
    <location>
        <begin position="283"/>
        <end position="304"/>
    </location>
</feature>